<dbReference type="STRING" id="57577.A0A2K3M4L2"/>
<name>A0A2K3M4L2_TRIPR</name>
<dbReference type="Proteomes" id="UP000236291">
    <property type="component" value="Unassembled WGS sequence"/>
</dbReference>
<organism evidence="2 3">
    <name type="scientific">Trifolium pratense</name>
    <name type="common">Red clover</name>
    <dbReference type="NCBI Taxonomy" id="57577"/>
    <lineage>
        <taxon>Eukaryota</taxon>
        <taxon>Viridiplantae</taxon>
        <taxon>Streptophyta</taxon>
        <taxon>Embryophyta</taxon>
        <taxon>Tracheophyta</taxon>
        <taxon>Spermatophyta</taxon>
        <taxon>Magnoliopsida</taxon>
        <taxon>eudicotyledons</taxon>
        <taxon>Gunneridae</taxon>
        <taxon>Pentapetalae</taxon>
        <taxon>rosids</taxon>
        <taxon>fabids</taxon>
        <taxon>Fabales</taxon>
        <taxon>Fabaceae</taxon>
        <taxon>Papilionoideae</taxon>
        <taxon>50 kb inversion clade</taxon>
        <taxon>NPAAA clade</taxon>
        <taxon>Hologalegina</taxon>
        <taxon>IRL clade</taxon>
        <taxon>Trifolieae</taxon>
        <taxon>Trifolium</taxon>
    </lineage>
</organism>
<reference evidence="2 3" key="2">
    <citation type="journal article" date="2017" name="Front. Plant Sci.">
        <title>Gene Classification and Mining of Molecular Markers Useful in Red Clover (Trifolium pratense) Breeding.</title>
        <authorList>
            <person name="Istvanek J."/>
            <person name="Dluhosova J."/>
            <person name="Dluhos P."/>
            <person name="Patkova L."/>
            <person name="Nedelnik J."/>
            <person name="Repkova J."/>
        </authorList>
    </citation>
    <scope>NUCLEOTIDE SEQUENCE [LARGE SCALE GENOMIC DNA]</scope>
    <source>
        <strain evidence="3">cv. Tatra</strain>
        <tissue evidence="2">Young leaves</tissue>
    </source>
</reference>
<evidence type="ECO:0000259" key="1">
    <source>
        <dbReference type="Pfam" id="PF00248"/>
    </source>
</evidence>
<feature type="domain" description="NADP-dependent oxidoreductase" evidence="1">
    <location>
        <begin position="2"/>
        <end position="86"/>
    </location>
</feature>
<dbReference type="InterPro" id="IPR020471">
    <property type="entry name" value="AKR"/>
</dbReference>
<dbReference type="Gene3D" id="3.20.20.100">
    <property type="entry name" value="NADP-dependent oxidoreductase domain"/>
    <property type="match status" value="1"/>
</dbReference>
<dbReference type="EMBL" id="ASHM01049376">
    <property type="protein sequence ID" value="PNX85693.1"/>
    <property type="molecule type" value="Genomic_DNA"/>
</dbReference>
<dbReference type="AlphaFoldDB" id="A0A2K3M4L2"/>
<dbReference type="PANTHER" id="PTHR11732">
    <property type="entry name" value="ALDO/KETO REDUCTASE"/>
    <property type="match status" value="1"/>
</dbReference>
<sequence>MDYLDLYLIHSQVSKENGHLTKPDIPSTWKAMEALCDDSHKARAIRVSNFSVKKLQDLLDVARVPPAVNQVEFHPSLQQLNLHAFYAVANAILSVPTFESVQQDKLIWNEDRDECYSVKSGYNVTMRIKEQGLPLTGPAINNLVQQCYLIFAAAKMCYSK</sequence>
<proteinExistence type="predicted"/>
<evidence type="ECO:0000313" key="3">
    <source>
        <dbReference type="Proteomes" id="UP000236291"/>
    </source>
</evidence>
<comment type="caution">
    <text evidence="2">The sequence shown here is derived from an EMBL/GenBank/DDBJ whole genome shotgun (WGS) entry which is preliminary data.</text>
</comment>
<accession>A0A2K3M4L2</accession>
<dbReference type="InterPro" id="IPR036812">
    <property type="entry name" value="NAD(P)_OxRdtase_dom_sf"/>
</dbReference>
<evidence type="ECO:0000313" key="2">
    <source>
        <dbReference type="EMBL" id="PNX85693.1"/>
    </source>
</evidence>
<dbReference type="Pfam" id="PF00248">
    <property type="entry name" value="Aldo_ket_red"/>
    <property type="match status" value="1"/>
</dbReference>
<dbReference type="InterPro" id="IPR023210">
    <property type="entry name" value="NADP_OxRdtase_dom"/>
</dbReference>
<gene>
    <name evidence="2" type="ORF">L195_g041765</name>
</gene>
<dbReference type="GO" id="GO:0016491">
    <property type="term" value="F:oxidoreductase activity"/>
    <property type="evidence" value="ECO:0007669"/>
    <property type="project" value="InterPro"/>
</dbReference>
<protein>
    <submittedName>
        <fullName evidence="2">Aldo-keto reductase family 4 member c9-like protein</fullName>
    </submittedName>
</protein>
<reference evidence="2 3" key="1">
    <citation type="journal article" date="2014" name="Am. J. Bot.">
        <title>Genome assembly and annotation for red clover (Trifolium pratense; Fabaceae).</title>
        <authorList>
            <person name="Istvanek J."/>
            <person name="Jaros M."/>
            <person name="Krenek A."/>
            <person name="Repkova J."/>
        </authorList>
    </citation>
    <scope>NUCLEOTIDE SEQUENCE [LARGE SCALE GENOMIC DNA]</scope>
    <source>
        <strain evidence="3">cv. Tatra</strain>
        <tissue evidence="2">Young leaves</tissue>
    </source>
</reference>
<dbReference type="SUPFAM" id="SSF51430">
    <property type="entry name" value="NAD(P)-linked oxidoreductase"/>
    <property type="match status" value="1"/>
</dbReference>